<evidence type="ECO:0000313" key="1">
    <source>
        <dbReference type="EMBL" id="MTD58804.1"/>
    </source>
</evidence>
<dbReference type="SUPFAM" id="SSF50475">
    <property type="entry name" value="FMN-binding split barrel"/>
    <property type="match status" value="1"/>
</dbReference>
<dbReference type="Pfam" id="PF12900">
    <property type="entry name" value="Pyridox_ox_2"/>
    <property type="match status" value="1"/>
</dbReference>
<reference evidence="1 2" key="1">
    <citation type="submission" date="2019-11" db="EMBL/GenBank/DDBJ databases">
        <title>Draft genome of Amycolatopsis RM579.</title>
        <authorList>
            <person name="Duangmal K."/>
            <person name="Mingma R."/>
        </authorList>
    </citation>
    <scope>NUCLEOTIDE SEQUENCE [LARGE SCALE GENOMIC DNA]</scope>
    <source>
        <strain evidence="1 2">RM579</strain>
    </source>
</reference>
<dbReference type="RefSeq" id="WP_154760870.1">
    <property type="nucleotide sequence ID" value="NZ_WMBA01000077.1"/>
</dbReference>
<keyword evidence="2" id="KW-1185">Reference proteome</keyword>
<dbReference type="AlphaFoldDB" id="A0A6N7ZAM8"/>
<dbReference type="InterPro" id="IPR012349">
    <property type="entry name" value="Split_barrel_FMN-bd"/>
</dbReference>
<comment type="caution">
    <text evidence="1">The sequence shown here is derived from an EMBL/GenBank/DDBJ whole genome shotgun (WGS) entry which is preliminary data.</text>
</comment>
<dbReference type="Proteomes" id="UP000440096">
    <property type="component" value="Unassembled WGS sequence"/>
</dbReference>
<dbReference type="OrthoDB" id="3212118at2"/>
<dbReference type="Gene3D" id="2.30.110.10">
    <property type="entry name" value="Electron Transport, Fmn-binding Protein, Chain A"/>
    <property type="match status" value="1"/>
</dbReference>
<dbReference type="EMBL" id="WMBA01000077">
    <property type="protein sequence ID" value="MTD58804.1"/>
    <property type="molecule type" value="Genomic_DNA"/>
</dbReference>
<sequence>MTEIRPLTPQECVRLLPTQPIGRLAFSEHALPTVRPVNFFLDNDDIIVRTSQSGSMSRLSGEVVAFEVDSVDAATHTGWSVVVIGRIATITDIDELVRLAGPAHRPWAGGERARFLRLPIEMISGRTLLLNDRGTVSAAS</sequence>
<dbReference type="InterPro" id="IPR024747">
    <property type="entry name" value="Pyridox_Oxase-rel"/>
</dbReference>
<proteinExistence type="predicted"/>
<accession>A0A6N7ZAM8</accession>
<organism evidence="1 2">
    <name type="scientific">Amycolatopsis pithecellobii</name>
    <dbReference type="NCBI Taxonomy" id="664692"/>
    <lineage>
        <taxon>Bacteria</taxon>
        <taxon>Bacillati</taxon>
        <taxon>Actinomycetota</taxon>
        <taxon>Actinomycetes</taxon>
        <taxon>Pseudonocardiales</taxon>
        <taxon>Pseudonocardiaceae</taxon>
        <taxon>Amycolatopsis</taxon>
    </lineage>
</organism>
<protein>
    <submittedName>
        <fullName evidence="1">Pyridoxamine 5'-phosphate oxidase family protein</fullName>
    </submittedName>
</protein>
<evidence type="ECO:0000313" key="2">
    <source>
        <dbReference type="Proteomes" id="UP000440096"/>
    </source>
</evidence>
<name>A0A6N7ZAM8_9PSEU</name>
<gene>
    <name evidence="1" type="ORF">GKO32_33205</name>
</gene>